<keyword evidence="5" id="KW-0256">Endoplasmic reticulum</keyword>
<keyword evidence="4 8" id="KW-0812">Transmembrane</keyword>
<comment type="similarity">
    <text evidence="2">Belongs to the ALG14 family.</text>
</comment>
<dbReference type="PANTHER" id="PTHR12154:SF4">
    <property type="entry name" value="UDP-N-ACETYLGLUCOSAMINE TRANSFERASE SUBUNIT ALG14 HOMOLOG"/>
    <property type="match status" value="1"/>
</dbReference>
<dbReference type="Pfam" id="PF08660">
    <property type="entry name" value="Alg14"/>
    <property type="match status" value="1"/>
</dbReference>
<dbReference type="GO" id="GO:0043541">
    <property type="term" value="C:UDP-N-acetylglucosamine transferase complex"/>
    <property type="evidence" value="ECO:0007669"/>
    <property type="project" value="TreeGrafter"/>
</dbReference>
<keyword evidence="6 8" id="KW-1133">Transmembrane helix</keyword>
<evidence type="ECO:0000256" key="5">
    <source>
        <dbReference type="ARBA" id="ARBA00022824"/>
    </source>
</evidence>
<comment type="subcellular location">
    <subcellularLocation>
        <location evidence="1">Endoplasmic reticulum membrane</location>
        <topology evidence="1">Single-pass membrane protein</topology>
    </subcellularLocation>
</comment>
<dbReference type="GO" id="GO:0006488">
    <property type="term" value="P:dolichol-linked oligosaccharide biosynthetic process"/>
    <property type="evidence" value="ECO:0007669"/>
    <property type="project" value="InterPro"/>
</dbReference>
<feature type="transmembrane region" description="Helical" evidence="8">
    <location>
        <begin position="108"/>
        <end position="127"/>
    </location>
</feature>
<feature type="transmembrane region" description="Helical" evidence="8">
    <location>
        <begin position="139"/>
        <end position="157"/>
    </location>
</feature>
<evidence type="ECO:0000256" key="8">
    <source>
        <dbReference type="SAM" id="Phobius"/>
    </source>
</evidence>
<keyword evidence="7 8" id="KW-0472">Membrane</keyword>
<dbReference type="GO" id="GO:0004577">
    <property type="term" value="F:N-acetylglucosaminyldiphosphodolichol N-acetylglucosaminyltransferase activity"/>
    <property type="evidence" value="ECO:0007669"/>
    <property type="project" value="TreeGrafter"/>
</dbReference>
<gene>
    <name evidence="9" type="ORF">GTHE00462_LOCUS14508</name>
</gene>
<dbReference type="AlphaFoldDB" id="A0A7S4NMP7"/>
<evidence type="ECO:0000256" key="6">
    <source>
        <dbReference type="ARBA" id="ARBA00022989"/>
    </source>
</evidence>
<evidence type="ECO:0000256" key="1">
    <source>
        <dbReference type="ARBA" id="ARBA00004389"/>
    </source>
</evidence>
<dbReference type="PANTHER" id="PTHR12154">
    <property type="entry name" value="GLYCOSYL TRANSFERASE-RELATED"/>
    <property type="match status" value="1"/>
</dbReference>
<protein>
    <recommendedName>
        <fullName evidence="3">UDP-N-acetylglucosamine transferase subunit ALG14</fullName>
    </recommendedName>
</protein>
<dbReference type="Gene3D" id="3.40.50.2000">
    <property type="entry name" value="Glycogen Phosphorylase B"/>
    <property type="match status" value="1"/>
</dbReference>
<reference evidence="9" key="1">
    <citation type="submission" date="2021-01" db="EMBL/GenBank/DDBJ databases">
        <authorList>
            <person name="Corre E."/>
            <person name="Pelletier E."/>
            <person name="Niang G."/>
            <person name="Scheremetjew M."/>
            <person name="Finn R."/>
            <person name="Kale V."/>
            <person name="Holt S."/>
            <person name="Cochrane G."/>
            <person name="Meng A."/>
            <person name="Brown T."/>
            <person name="Cohen L."/>
        </authorList>
    </citation>
    <scope>NUCLEOTIDE SEQUENCE</scope>
    <source>
        <strain evidence="9">CCMP 2712</strain>
    </source>
</reference>
<dbReference type="SUPFAM" id="SSF53756">
    <property type="entry name" value="UDP-Glycosyltransferase/glycogen phosphorylase"/>
    <property type="match status" value="1"/>
</dbReference>
<evidence type="ECO:0000256" key="4">
    <source>
        <dbReference type="ARBA" id="ARBA00022692"/>
    </source>
</evidence>
<feature type="transmembrane region" description="Helical" evidence="8">
    <location>
        <begin position="6"/>
        <end position="31"/>
    </location>
</feature>
<accession>A0A7S4NMP7</accession>
<evidence type="ECO:0000313" key="9">
    <source>
        <dbReference type="EMBL" id="CAE2298214.1"/>
    </source>
</evidence>
<evidence type="ECO:0000256" key="2">
    <source>
        <dbReference type="ARBA" id="ARBA00009731"/>
    </source>
</evidence>
<name>A0A7S4NMP7_GUITH</name>
<proteinExistence type="inferred from homology"/>
<organism evidence="9">
    <name type="scientific">Guillardia theta</name>
    <name type="common">Cryptophyte</name>
    <name type="synonym">Cryptomonas phi</name>
    <dbReference type="NCBI Taxonomy" id="55529"/>
    <lineage>
        <taxon>Eukaryota</taxon>
        <taxon>Cryptophyceae</taxon>
        <taxon>Pyrenomonadales</taxon>
        <taxon>Geminigeraceae</taxon>
        <taxon>Guillardia</taxon>
    </lineage>
</organism>
<dbReference type="EMBL" id="HBKN01018393">
    <property type="protein sequence ID" value="CAE2298214.1"/>
    <property type="molecule type" value="Transcribed_RNA"/>
</dbReference>
<dbReference type="InterPro" id="IPR013969">
    <property type="entry name" value="Oligosacch_biosynth_Alg14"/>
</dbReference>
<sequence>MEIDFALFLLLQIVQIILLLAIASILLLLVYRKIVRPKSGAFKTLIVLGSGGHTTEMLSIASSLPAPLIDDATFLIASTDRMSEIKLRQKFPGAMVKKTPRAREVKQSWITSVYTTLIASFHAMWFVFMIQPDLVLCNGPGTCVPIAYSAFLFRFFLMQRSKIIFAESIARVKSLSLSGKLLYPIADEFVVQWQELIEKAPRARYVGFLI</sequence>
<evidence type="ECO:0000256" key="3">
    <source>
        <dbReference type="ARBA" id="ARBA00017467"/>
    </source>
</evidence>
<evidence type="ECO:0000256" key="7">
    <source>
        <dbReference type="ARBA" id="ARBA00023136"/>
    </source>
</evidence>